<dbReference type="AlphaFoldDB" id="A0A660CIF0"/>
<feature type="transmembrane region" description="Helical" evidence="7">
    <location>
        <begin position="110"/>
        <end position="131"/>
    </location>
</feature>
<feature type="transmembrane region" description="Helical" evidence="7">
    <location>
        <begin position="195"/>
        <end position="213"/>
    </location>
</feature>
<evidence type="ECO:0000313" key="10">
    <source>
        <dbReference type="Proteomes" id="UP000317303"/>
    </source>
</evidence>
<feature type="transmembrane region" description="Helical" evidence="7">
    <location>
        <begin position="287"/>
        <end position="304"/>
    </location>
</feature>
<feature type="transmembrane region" description="Helical" evidence="7">
    <location>
        <begin position="310"/>
        <end position="328"/>
    </location>
</feature>
<keyword evidence="4 7" id="KW-1133">Transmembrane helix</keyword>
<dbReference type="EMBL" id="VLJV01000001">
    <property type="protein sequence ID" value="TWH21403.1"/>
    <property type="molecule type" value="Genomic_DNA"/>
</dbReference>
<comment type="caution">
    <text evidence="9">The sequence shown here is derived from an EMBL/GenBank/DDBJ whole genome shotgun (WGS) entry which is preliminary data.</text>
</comment>
<dbReference type="InterPro" id="IPR050638">
    <property type="entry name" value="AA-Vitamin_Transporters"/>
</dbReference>
<keyword evidence="5 7" id="KW-0472">Membrane</keyword>
<feature type="domain" description="EamA" evidence="8">
    <location>
        <begin position="51"/>
        <end position="181"/>
    </location>
</feature>
<keyword evidence="10" id="KW-1185">Reference proteome</keyword>
<dbReference type="Proteomes" id="UP000317303">
    <property type="component" value="Unassembled WGS sequence"/>
</dbReference>
<evidence type="ECO:0000313" key="9">
    <source>
        <dbReference type="EMBL" id="TWH21403.1"/>
    </source>
</evidence>
<dbReference type="SUPFAM" id="SSF103481">
    <property type="entry name" value="Multidrug resistance efflux transporter EmrE"/>
    <property type="match status" value="2"/>
</dbReference>
<sequence length="351" mass="36675">MIDGKERHTVVRSHSVTRTRPVFGPGRNLGRVTSGNGTATGGGVTRDRTWLVAIAAALWGTDGLLRLPLAEDLPSGTVVFWEHLIIVVLLAPFVPRAVRALARCGLKERIAVLIIGGGSSALATALFTAAFQTGDAITPLVLQKLQPLFAVFAAWAVLGERLRGGYVYFAVPAILGAWLLAFADPLDIEFSAARAALLALGAAALWAAGTVLGRMVSTSLPSRDVTTLRFTVGLPAAAIIVAVQGNPYTVSWDNATGLALLALVPGLVALSLYYVGLRATPAARATLAELAYPATAVVIGVSLLDETMSATQWIGLVMVVAAVTALGWHERRAQREPVVEPPAPALAGGRE</sequence>
<dbReference type="PANTHER" id="PTHR32322">
    <property type="entry name" value="INNER MEMBRANE TRANSPORTER"/>
    <property type="match status" value="1"/>
</dbReference>
<dbReference type="Pfam" id="PF00892">
    <property type="entry name" value="EamA"/>
    <property type="match status" value="2"/>
</dbReference>
<dbReference type="InterPro" id="IPR037185">
    <property type="entry name" value="EmrE-like"/>
</dbReference>
<evidence type="ECO:0000259" key="8">
    <source>
        <dbReference type="Pfam" id="PF00892"/>
    </source>
</evidence>
<protein>
    <submittedName>
        <fullName evidence="9">Drug/metabolite transporter (DMT)-like permease</fullName>
    </submittedName>
</protein>
<feature type="transmembrane region" description="Helical" evidence="7">
    <location>
        <begin position="255"/>
        <end position="275"/>
    </location>
</feature>
<dbReference type="PANTHER" id="PTHR32322:SF2">
    <property type="entry name" value="EAMA DOMAIN-CONTAINING PROTEIN"/>
    <property type="match status" value="1"/>
</dbReference>
<comment type="subcellular location">
    <subcellularLocation>
        <location evidence="1">Membrane</location>
        <topology evidence="1">Multi-pass membrane protein</topology>
    </subcellularLocation>
</comment>
<evidence type="ECO:0000256" key="3">
    <source>
        <dbReference type="ARBA" id="ARBA00022692"/>
    </source>
</evidence>
<feature type="domain" description="EamA" evidence="8">
    <location>
        <begin position="195"/>
        <end position="325"/>
    </location>
</feature>
<feature type="transmembrane region" description="Helical" evidence="7">
    <location>
        <begin position="165"/>
        <end position="183"/>
    </location>
</feature>
<evidence type="ECO:0000256" key="1">
    <source>
        <dbReference type="ARBA" id="ARBA00004141"/>
    </source>
</evidence>
<accession>A0A660CIF0</accession>
<proteinExistence type="inferred from homology"/>
<evidence type="ECO:0000256" key="4">
    <source>
        <dbReference type="ARBA" id="ARBA00022989"/>
    </source>
</evidence>
<evidence type="ECO:0000256" key="2">
    <source>
        <dbReference type="ARBA" id="ARBA00007362"/>
    </source>
</evidence>
<dbReference type="GO" id="GO:0016020">
    <property type="term" value="C:membrane"/>
    <property type="evidence" value="ECO:0007669"/>
    <property type="project" value="UniProtKB-SubCell"/>
</dbReference>
<gene>
    <name evidence="9" type="ORF">JD82_03266</name>
</gene>
<reference evidence="9 10" key="1">
    <citation type="submission" date="2019-07" db="EMBL/GenBank/DDBJ databases">
        <title>R&amp;d 2014.</title>
        <authorList>
            <person name="Klenk H.-P."/>
        </authorList>
    </citation>
    <scope>NUCLEOTIDE SEQUENCE [LARGE SCALE GENOMIC DNA]</scope>
    <source>
        <strain evidence="9 10">DSM 43194</strain>
    </source>
</reference>
<evidence type="ECO:0000256" key="5">
    <source>
        <dbReference type="ARBA" id="ARBA00023136"/>
    </source>
</evidence>
<dbReference type="InterPro" id="IPR000620">
    <property type="entry name" value="EamA_dom"/>
</dbReference>
<evidence type="ECO:0000256" key="6">
    <source>
        <dbReference type="SAM" id="MobiDB-lite"/>
    </source>
</evidence>
<feature type="transmembrane region" description="Helical" evidence="7">
    <location>
        <begin position="78"/>
        <end position="98"/>
    </location>
</feature>
<feature type="transmembrane region" description="Helical" evidence="7">
    <location>
        <begin position="137"/>
        <end position="158"/>
    </location>
</feature>
<organism evidence="9 10">
    <name type="scientific">Prauserella rugosa</name>
    <dbReference type="NCBI Taxonomy" id="43354"/>
    <lineage>
        <taxon>Bacteria</taxon>
        <taxon>Bacillati</taxon>
        <taxon>Actinomycetota</taxon>
        <taxon>Actinomycetes</taxon>
        <taxon>Pseudonocardiales</taxon>
        <taxon>Pseudonocardiaceae</taxon>
        <taxon>Prauserella</taxon>
    </lineage>
</organism>
<keyword evidence="3 7" id="KW-0812">Transmembrane</keyword>
<feature type="transmembrane region" description="Helical" evidence="7">
    <location>
        <begin position="225"/>
        <end position="243"/>
    </location>
</feature>
<name>A0A660CIF0_9PSEU</name>
<feature type="region of interest" description="Disordered" evidence="6">
    <location>
        <begin position="1"/>
        <end position="41"/>
    </location>
</feature>
<comment type="similarity">
    <text evidence="2">Belongs to the EamA transporter family.</text>
</comment>
<evidence type="ECO:0000256" key="7">
    <source>
        <dbReference type="SAM" id="Phobius"/>
    </source>
</evidence>